<keyword evidence="11 19" id="KW-1133">Transmembrane helix</keyword>
<keyword evidence="12" id="KW-0520">NAD</keyword>
<feature type="compositionally biased region" description="Low complexity" evidence="18">
    <location>
        <begin position="381"/>
        <end position="395"/>
    </location>
</feature>
<comment type="subcellular location">
    <subcellularLocation>
        <location evidence="2">Cell inner membrane</location>
        <topology evidence="2">Multi-pass membrane protein</topology>
    </subcellularLocation>
</comment>
<dbReference type="CDD" id="cd05304">
    <property type="entry name" value="Rubrum_tdh"/>
    <property type="match status" value="1"/>
</dbReference>
<dbReference type="InterPro" id="IPR026255">
    <property type="entry name" value="NADP_transhyd_a"/>
</dbReference>
<keyword evidence="13 19" id="KW-0472">Membrane</keyword>
<dbReference type="NCBIfam" id="TIGR00561">
    <property type="entry name" value="pntA"/>
    <property type="match status" value="1"/>
</dbReference>
<keyword evidence="8" id="KW-0547">Nucleotide-binding</keyword>
<keyword evidence="22" id="KW-0560">Oxidoreductase</keyword>
<feature type="domain" description="Alanine dehydrogenase/pyridine nucleotide transhydrogenase N-terminal" evidence="21">
    <location>
        <begin position="4"/>
        <end position="145"/>
    </location>
</feature>
<dbReference type="Pfam" id="PF01262">
    <property type="entry name" value="AlaDh_PNT_C"/>
    <property type="match status" value="1"/>
</dbReference>
<evidence type="ECO:0000256" key="16">
    <source>
        <dbReference type="ARBA" id="ARBA00079788"/>
    </source>
</evidence>
<keyword evidence="7 19" id="KW-0812">Transmembrane</keyword>
<dbReference type="Gene3D" id="3.40.50.720">
    <property type="entry name" value="NAD(P)-binding Rossmann-like Domain"/>
    <property type="match status" value="2"/>
</dbReference>
<dbReference type="AlphaFoldDB" id="A0A7T0C2D7"/>
<evidence type="ECO:0000256" key="1">
    <source>
        <dbReference type="ARBA" id="ARBA00003943"/>
    </source>
</evidence>
<evidence type="ECO:0000256" key="5">
    <source>
        <dbReference type="ARBA" id="ARBA00022475"/>
    </source>
</evidence>
<keyword evidence="5" id="KW-1003">Cell membrane</keyword>
<dbReference type="NCBIfam" id="NF006942">
    <property type="entry name" value="PRK09424.1"/>
    <property type="match status" value="1"/>
</dbReference>
<evidence type="ECO:0000256" key="8">
    <source>
        <dbReference type="ARBA" id="ARBA00022741"/>
    </source>
</evidence>
<keyword evidence="6" id="KW-0997">Cell inner membrane</keyword>
<dbReference type="KEGG" id="nva:G3M78_07440"/>
<evidence type="ECO:0000256" key="11">
    <source>
        <dbReference type="ARBA" id="ARBA00022989"/>
    </source>
</evidence>
<evidence type="ECO:0000256" key="17">
    <source>
        <dbReference type="ARBA" id="ARBA00083734"/>
    </source>
</evidence>
<name>A0A7T0C2D7_9BACT</name>
<dbReference type="Pfam" id="PF12769">
    <property type="entry name" value="PNTB_4TM"/>
    <property type="match status" value="1"/>
</dbReference>
<dbReference type="GO" id="GO:0008750">
    <property type="term" value="F:proton-translocating NAD(P)+ transhydrogenase activity"/>
    <property type="evidence" value="ECO:0007669"/>
    <property type="project" value="UniProtKB-EC"/>
</dbReference>
<evidence type="ECO:0000256" key="18">
    <source>
        <dbReference type="SAM" id="MobiDB-lite"/>
    </source>
</evidence>
<dbReference type="GO" id="GO:0006740">
    <property type="term" value="P:NADPH regeneration"/>
    <property type="evidence" value="ECO:0007669"/>
    <property type="project" value="TreeGrafter"/>
</dbReference>
<accession>A0A7T0C2D7</accession>
<dbReference type="SMART" id="SM01002">
    <property type="entry name" value="AlaDh_PNT_C"/>
    <property type="match status" value="1"/>
</dbReference>
<evidence type="ECO:0000256" key="9">
    <source>
        <dbReference type="ARBA" id="ARBA00022857"/>
    </source>
</evidence>
<reference evidence="23" key="1">
    <citation type="submission" date="2020-02" db="EMBL/GenBank/DDBJ databases">
        <title>Genomic and physiological characterization of two novel Nitrospinaceae genera.</title>
        <authorList>
            <person name="Mueller A.J."/>
            <person name="Jung M.-Y."/>
            <person name="Strachan C.R."/>
            <person name="Herbold C.W."/>
            <person name="Kirkegaard R.H."/>
            <person name="Daims H."/>
        </authorList>
    </citation>
    <scope>NUCLEOTIDE SEQUENCE [LARGE SCALE GENOMIC DNA]</scope>
</reference>
<dbReference type="EC" id="7.1.1.1" evidence="4"/>
<dbReference type="InterPro" id="IPR036291">
    <property type="entry name" value="NAD(P)-bd_dom_sf"/>
</dbReference>
<organism evidence="22 23">
    <name type="scientific">Candidatus Nitrohelix vancouverensis</name>
    <dbReference type="NCBI Taxonomy" id="2705534"/>
    <lineage>
        <taxon>Bacteria</taxon>
        <taxon>Pseudomonadati</taxon>
        <taxon>Nitrospinota/Tectimicrobiota group</taxon>
        <taxon>Nitrospinota</taxon>
        <taxon>Nitrospinia</taxon>
        <taxon>Nitrospinales</taxon>
        <taxon>Nitrospinaceae</taxon>
        <taxon>Candidatus Nitrohelix</taxon>
    </lineage>
</organism>
<feature type="transmembrane region" description="Helical" evidence="19">
    <location>
        <begin position="486"/>
        <end position="508"/>
    </location>
</feature>
<evidence type="ECO:0000256" key="12">
    <source>
        <dbReference type="ARBA" id="ARBA00023027"/>
    </source>
</evidence>
<keyword evidence="10" id="KW-1278">Translocase</keyword>
<comment type="function">
    <text evidence="1">The transhydrogenation between NADH and NADP is coupled to respiration and ATP hydrolysis and functions as a proton pump across the membrane.</text>
</comment>
<evidence type="ECO:0000259" key="20">
    <source>
        <dbReference type="SMART" id="SM01002"/>
    </source>
</evidence>
<evidence type="ECO:0000313" key="23">
    <source>
        <dbReference type="Proteomes" id="UP000594464"/>
    </source>
</evidence>
<feature type="transmembrane region" description="Helical" evidence="19">
    <location>
        <begin position="461"/>
        <end position="480"/>
    </location>
</feature>
<dbReference type="PIRSF" id="PIRSF000203">
    <property type="entry name" value="NADP_transhydrogenase_alpha"/>
    <property type="match status" value="1"/>
</dbReference>
<dbReference type="EMBL" id="CP048620">
    <property type="protein sequence ID" value="QPJ65231.1"/>
    <property type="molecule type" value="Genomic_DNA"/>
</dbReference>
<evidence type="ECO:0000256" key="4">
    <source>
        <dbReference type="ARBA" id="ARBA00012943"/>
    </source>
</evidence>
<dbReference type="GO" id="GO:0016491">
    <property type="term" value="F:oxidoreductase activity"/>
    <property type="evidence" value="ECO:0007669"/>
    <property type="project" value="UniProtKB-KW"/>
</dbReference>
<dbReference type="GO" id="GO:0050661">
    <property type="term" value="F:NADP binding"/>
    <property type="evidence" value="ECO:0007669"/>
    <property type="project" value="TreeGrafter"/>
</dbReference>
<feature type="domain" description="Alanine dehydrogenase/pyridine nucleotide transhydrogenase NAD(H)-binding" evidence="20">
    <location>
        <begin position="154"/>
        <end position="318"/>
    </location>
</feature>
<evidence type="ECO:0000256" key="2">
    <source>
        <dbReference type="ARBA" id="ARBA00004429"/>
    </source>
</evidence>
<evidence type="ECO:0000256" key="15">
    <source>
        <dbReference type="ARBA" id="ARBA00071831"/>
    </source>
</evidence>
<feature type="region of interest" description="Disordered" evidence="18">
    <location>
        <begin position="373"/>
        <end position="403"/>
    </location>
</feature>
<dbReference type="InterPro" id="IPR007886">
    <property type="entry name" value="AlaDH/PNT_N"/>
</dbReference>
<dbReference type="InterPro" id="IPR024605">
    <property type="entry name" value="NADP_transhyd_a_C"/>
</dbReference>
<evidence type="ECO:0000256" key="14">
    <source>
        <dbReference type="ARBA" id="ARBA00048202"/>
    </source>
</evidence>
<evidence type="ECO:0000256" key="10">
    <source>
        <dbReference type="ARBA" id="ARBA00022967"/>
    </source>
</evidence>
<comment type="catalytic activity">
    <reaction evidence="14">
        <text>NAD(+) + NADPH + H(+)(in) = NADH + NADP(+) + H(+)(out)</text>
        <dbReference type="Rhea" id="RHEA:47992"/>
        <dbReference type="ChEBI" id="CHEBI:15378"/>
        <dbReference type="ChEBI" id="CHEBI:57540"/>
        <dbReference type="ChEBI" id="CHEBI:57783"/>
        <dbReference type="ChEBI" id="CHEBI:57945"/>
        <dbReference type="ChEBI" id="CHEBI:58349"/>
        <dbReference type="EC" id="7.1.1.1"/>
    </reaction>
</comment>
<dbReference type="PROSITE" id="PS00836">
    <property type="entry name" value="ALADH_PNT_1"/>
    <property type="match status" value="1"/>
</dbReference>
<dbReference type="PANTHER" id="PTHR10160:SF19">
    <property type="entry name" value="PROTON-TRANSLOCATING NAD(P)(+) TRANSHYDROGENASE"/>
    <property type="match status" value="1"/>
</dbReference>
<dbReference type="SMART" id="SM01003">
    <property type="entry name" value="AlaDh_PNT_N"/>
    <property type="match status" value="1"/>
</dbReference>
<evidence type="ECO:0000313" key="22">
    <source>
        <dbReference type="EMBL" id="QPJ65231.1"/>
    </source>
</evidence>
<dbReference type="FunFam" id="3.40.50.720:FF:000028">
    <property type="entry name" value="NAD(P) transhydrogenase subunit alpha"/>
    <property type="match status" value="1"/>
</dbReference>
<sequence length="518" mass="54901">MKIGVPKEVHAGERRVATTPEVVSQLKKLGFEVSVQAGAGALAHFADAAYVEAGATVVESAKTLWQESDIILKVRAPEMNPDLKTDEVDLLHENQILITFLWPAQNPELLKRLAEKQVTALAMDSVPRISRAQKMDALSSMANIAGYRAVVEAAQHFGRFFTGQITAAGKIPPAKVMVIGAGVAGLSAIGAAKSMGAIVRAFDTRPEVKEQVESMDAEFLELDFEEEGSGSGGYAKVMSEEFIKAEMELFAEQAKEVDIIITTALIPGKPAPELITEAMVSSMKDGSVIVDLAAEQGGNCKLSKAGEVVSAHGVSIIGYTDLPSRLSAQSSQLYGTNLRHLLTDMCPEKDGNLKVDMEDEVVRGATVVKDGEITWPPPAPKLSAAPAKPAEASKPAPKPEAKEQPAWMGPLITFGVGGLALFGLGSVAPASFMAHFTVFVLACFVGYMVIWNVSAALHTPLMSVTNAISSIIIIGAILQISSGEPIIVLLAGLAVLITAINIAGGFAVTRRMLEMFRK</sequence>
<evidence type="ECO:0000256" key="19">
    <source>
        <dbReference type="SAM" id="Phobius"/>
    </source>
</evidence>
<feature type="transmembrane region" description="Helical" evidence="19">
    <location>
        <begin position="434"/>
        <end position="454"/>
    </location>
</feature>
<dbReference type="Pfam" id="PF05222">
    <property type="entry name" value="AlaDh_PNT_N"/>
    <property type="match status" value="1"/>
</dbReference>
<dbReference type="SUPFAM" id="SSF52283">
    <property type="entry name" value="Formate/glycerate dehydrogenase catalytic domain-like"/>
    <property type="match status" value="1"/>
</dbReference>
<evidence type="ECO:0000256" key="3">
    <source>
        <dbReference type="ARBA" id="ARBA00005689"/>
    </source>
</evidence>
<evidence type="ECO:0000256" key="13">
    <source>
        <dbReference type="ARBA" id="ARBA00023136"/>
    </source>
</evidence>
<evidence type="ECO:0000256" key="6">
    <source>
        <dbReference type="ARBA" id="ARBA00022519"/>
    </source>
</evidence>
<dbReference type="InterPro" id="IPR008142">
    <property type="entry name" value="AlaDH/PNT_CS1"/>
</dbReference>
<dbReference type="InterPro" id="IPR007698">
    <property type="entry name" value="AlaDH/PNT_NAD(H)-bd"/>
</dbReference>
<dbReference type="SUPFAM" id="SSF51735">
    <property type="entry name" value="NAD(P)-binding Rossmann-fold domains"/>
    <property type="match status" value="1"/>
</dbReference>
<comment type="similarity">
    <text evidence="3">Belongs to the AlaDH/PNT family.</text>
</comment>
<evidence type="ECO:0000256" key="7">
    <source>
        <dbReference type="ARBA" id="ARBA00022692"/>
    </source>
</evidence>
<proteinExistence type="inferred from homology"/>
<dbReference type="PANTHER" id="PTHR10160">
    <property type="entry name" value="NAD(P) TRANSHYDROGENASE"/>
    <property type="match status" value="1"/>
</dbReference>
<dbReference type="InterPro" id="IPR008143">
    <property type="entry name" value="Ala_DH/PNT_CS2"/>
</dbReference>
<protein>
    <recommendedName>
        <fullName evidence="15">NAD(P) transhydrogenase subunit alpha</fullName>
        <ecNumber evidence="4">7.1.1.1</ecNumber>
    </recommendedName>
    <alternativeName>
        <fullName evidence="17">Nicotinamide nucleotide transhydrogenase subunit alpha</fullName>
    </alternativeName>
    <alternativeName>
        <fullName evidence="16">Pyridine nucleotide transhydrogenase subunit alpha</fullName>
    </alternativeName>
</protein>
<dbReference type="PROSITE" id="PS00837">
    <property type="entry name" value="ALADH_PNT_2"/>
    <property type="match status" value="1"/>
</dbReference>
<gene>
    <name evidence="22" type="ORF">G3M78_07440</name>
</gene>
<keyword evidence="9" id="KW-0521">NADP</keyword>
<dbReference type="Proteomes" id="UP000594464">
    <property type="component" value="Chromosome"/>
</dbReference>
<dbReference type="GO" id="GO:0005886">
    <property type="term" value="C:plasma membrane"/>
    <property type="evidence" value="ECO:0007669"/>
    <property type="project" value="UniProtKB-SubCell"/>
</dbReference>
<evidence type="ECO:0000259" key="21">
    <source>
        <dbReference type="SMART" id="SM01003"/>
    </source>
</evidence>